<organism evidence="2 3">
    <name type="scientific">Callosobruchus maculatus</name>
    <name type="common">Southern cowpea weevil</name>
    <name type="synonym">Pulse bruchid</name>
    <dbReference type="NCBI Taxonomy" id="64391"/>
    <lineage>
        <taxon>Eukaryota</taxon>
        <taxon>Metazoa</taxon>
        <taxon>Ecdysozoa</taxon>
        <taxon>Arthropoda</taxon>
        <taxon>Hexapoda</taxon>
        <taxon>Insecta</taxon>
        <taxon>Pterygota</taxon>
        <taxon>Neoptera</taxon>
        <taxon>Endopterygota</taxon>
        <taxon>Coleoptera</taxon>
        <taxon>Polyphaga</taxon>
        <taxon>Cucujiformia</taxon>
        <taxon>Chrysomeloidea</taxon>
        <taxon>Chrysomelidae</taxon>
        <taxon>Bruchinae</taxon>
        <taxon>Bruchini</taxon>
        <taxon>Callosobruchus</taxon>
    </lineage>
</organism>
<keyword evidence="3" id="KW-1185">Reference proteome</keyword>
<dbReference type="OrthoDB" id="6751657at2759"/>
<evidence type="ECO:0000313" key="3">
    <source>
        <dbReference type="Proteomes" id="UP000410492"/>
    </source>
</evidence>
<reference evidence="2 3" key="1">
    <citation type="submission" date="2019-01" db="EMBL/GenBank/DDBJ databases">
        <authorList>
            <person name="Sayadi A."/>
        </authorList>
    </citation>
    <scope>NUCLEOTIDE SEQUENCE [LARGE SCALE GENOMIC DNA]</scope>
</reference>
<dbReference type="Proteomes" id="UP000410492">
    <property type="component" value="Unassembled WGS sequence"/>
</dbReference>
<dbReference type="EMBL" id="CAACVG010009031">
    <property type="protein sequence ID" value="VEN51828.1"/>
    <property type="molecule type" value="Genomic_DNA"/>
</dbReference>
<accession>A0A653CVC9</accession>
<feature type="region of interest" description="Disordered" evidence="1">
    <location>
        <begin position="262"/>
        <end position="294"/>
    </location>
</feature>
<dbReference type="AlphaFoldDB" id="A0A653CVC9"/>
<evidence type="ECO:0000256" key="1">
    <source>
        <dbReference type="SAM" id="MobiDB-lite"/>
    </source>
</evidence>
<name>A0A653CVC9_CALMS</name>
<gene>
    <name evidence="2" type="ORF">CALMAC_LOCUS12166</name>
</gene>
<sequence length="294" mass="33794">MLESLAMALKTDLKPNELYDFSGIIESGQVVLYDRSLMFYSRESSQDECSIVLNPAQHQNLNLPEIVLDGDYFQFDSVPTMRSNHQSDQDLAVLEILCNNSPVPVQPEFVDVDKLTDVDKLEPAPATSSVSCVRNEEDEDDDDVVFVKEYKNEDGVKEESARQVALHSRSKQVNAAKVRRNPPRTTRNKSRDISMEVLYEEDFAFLDSTDDEDVQEFKENKLPKNCPVELPKEWPINVHERPEYNYLTQKVESFDFTIREIQKKAPPKNPDLKPYRSVGNPTKSTFPVKRSRRS</sequence>
<protein>
    <submittedName>
        <fullName evidence="2">Uncharacterized protein</fullName>
    </submittedName>
</protein>
<evidence type="ECO:0000313" key="2">
    <source>
        <dbReference type="EMBL" id="VEN51828.1"/>
    </source>
</evidence>
<proteinExistence type="predicted"/>